<evidence type="ECO:0000313" key="2">
    <source>
        <dbReference type="EnsemblPlants" id="ONIVA07G21280.1"/>
    </source>
</evidence>
<feature type="compositionally biased region" description="Polar residues" evidence="1">
    <location>
        <begin position="9"/>
        <end position="18"/>
    </location>
</feature>
<sequence length="59" mass="5997">MVPGPPFPSTTMSSTKPAQTLGMADASMNTFYSLSANTVTASSSERKAGAITNISIPSS</sequence>
<name>A0A0E0I3V9_ORYNI</name>
<evidence type="ECO:0000256" key="1">
    <source>
        <dbReference type="SAM" id="MobiDB-lite"/>
    </source>
</evidence>
<dbReference type="Gramene" id="ONIVA07G21280.1">
    <property type="protein sequence ID" value="ONIVA07G21280.1"/>
    <property type="gene ID" value="ONIVA07G21280"/>
</dbReference>
<reference evidence="2" key="2">
    <citation type="submission" date="2018-04" db="EMBL/GenBank/DDBJ databases">
        <title>OnivRS2 (Oryza nivara Reference Sequence Version 2).</title>
        <authorList>
            <person name="Zhang J."/>
            <person name="Kudrna D."/>
            <person name="Lee S."/>
            <person name="Talag J."/>
            <person name="Rajasekar S."/>
            <person name="Welchert J."/>
            <person name="Hsing Y.-I."/>
            <person name="Wing R.A."/>
        </authorList>
    </citation>
    <scope>NUCLEOTIDE SEQUENCE [LARGE SCALE GENOMIC DNA]</scope>
    <source>
        <strain evidence="2">SL10</strain>
    </source>
</reference>
<protein>
    <submittedName>
        <fullName evidence="2">Uncharacterized protein</fullName>
    </submittedName>
</protein>
<dbReference type="AlphaFoldDB" id="A0A0E0I3V9"/>
<accession>A0A0E0I3V9</accession>
<organism evidence="2">
    <name type="scientific">Oryza nivara</name>
    <name type="common">Indian wild rice</name>
    <name type="synonym">Oryza sativa f. spontanea</name>
    <dbReference type="NCBI Taxonomy" id="4536"/>
    <lineage>
        <taxon>Eukaryota</taxon>
        <taxon>Viridiplantae</taxon>
        <taxon>Streptophyta</taxon>
        <taxon>Embryophyta</taxon>
        <taxon>Tracheophyta</taxon>
        <taxon>Spermatophyta</taxon>
        <taxon>Magnoliopsida</taxon>
        <taxon>Liliopsida</taxon>
        <taxon>Poales</taxon>
        <taxon>Poaceae</taxon>
        <taxon>BOP clade</taxon>
        <taxon>Oryzoideae</taxon>
        <taxon>Oryzeae</taxon>
        <taxon>Oryzinae</taxon>
        <taxon>Oryza</taxon>
    </lineage>
</organism>
<proteinExistence type="predicted"/>
<reference evidence="2" key="1">
    <citation type="submission" date="2015-04" db="UniProtKB">
        <authorList>
            <consortium name="EnsemblPlants"/>
        </authorList>
    </citation>
    <scope>IDENTIFICATION</scope>
    <source>
        <strain evidence="2">SL10</strain>
    </source>
</reference>
<feature type="region of interest" description="Disordered" evidence="1">
    <location>
        <begin position="1"/>
        <end position="20"/>
    </location>
</feature>
<keyword evidence="3" id="KW-1185">Reference proteome</keyword>
<dbReference type="HOGENOM" id="CLU_2964936_0_0_1"/>
<dbReference type="Proteomes" id="UP000006591">
    <property type="component" value="Chromosome 7"/>
</dbReference>
<dbReference type="EnsemblPlants" id="ONIVA07G21280.1">
    <property type="protein sequence ID" value="ONIVA07G21280.1"/>
    <property type="gene ID" value="ONIVA07G21280"/>
</dbReference>
<evidence type="ECO:0000313" key="3">
    <source>
        <dbReference type="Proteomes" id="UP000006591"/>
    </source>
</evidence>